<dbReference type="InterPro" id="IPR055269">
    <property type="entry name" value="Alpha-crystallin/HSP_16"/>
</dbReference>
<name>A0ABM1BI89_LIMPO</name>
<dbReference type="InterPro" id="IPR003090">
    <property type="entry name" value="Alpha-crystallin_N"/>
</dbReference>
<dbReference type="Pfam" id="PF00525">
    <property type="entry name" value="Crystallin"/>
    <property type="match status" value="1"/>
</dbReference>
<keyword evidence="3" id="KW-0862">Zinc</keyword>
<evidence type="ECO:0000256" key="1">
    <source>
        <dbReference type="ARBA" id="ARBA00022613"/>
    </source>
</evidence>
<feature type="region of interest" description="Disordered" evidence="7">
    <location>
        <begin position="149"/>
        <end position="179"/>
    </location>
</feature>
<evidence type="ECO:0000256" key="7">
    <source>
        <dbReference type="SAM" id="MobiDB-lite"/>
    </source>
</evidence>
<dbReference type="PROSITE" id="PS01031">
    <property type="entry name" value="SHSP"/>
    <property type="match status" value="1"/>
</dbReference>
<dbReference type="PANTHER" id="PTHR45640">
    <property type="entry name" value="HEAT SHOCK PROTEIN HSP-12.2-RELATED"/>
    <property type="match status" value="1"/>
</dbReference>
<evidence type="ECO:0000256" key="3">
    <source>
        <dbReference type="ARBA" id="ARBA00022833"/>
    </source>
</evidence>
<reference evidence="10" key="1">
    <citation type="submission" date="2025-08" db="UniProtKB">
        <authorList>
            <consortium name="RefSeq"/>
        </authorList>
    </citation>
    <scope>IDENTIFICATION</scope>
    <source>
        <tissue evidence="10">Muscle</tissue>
    </source>
</reference>
<dbReference type="PRINTS" id="PR00299">
    <property type="entry name" value="ACRYSTALLIN"/>
</dbReference>
<sequence length="179" mass="20515">MAFSRGLIPALFGRDWWETGDFPSRIADQHFGLGLHDSDIFTPTMYHGYYRRPRRQVSRQSRGGHSQVKNEADKFQVLLDVSHFAPNEINVKTIENFVVIEGKHEEKPDEHGLISRQFVRRYMLPKEVDPETVQSSLSSDGILTVEAPKKALEGEQPNERVVQIQMSDKPALKEGQQEQ</sequence>
<dbReference type="Proteomes" id="UP000694941">
    <property type="component" value="Unplaced"/>
</dbReference>
<evidence type="ECO:0000313" key="10">
    <source>
        <dbReference type="RefSeq" id="XP_013782537.1"/>
    </source>
</evidence>
<protein>
    <submittedName>
        <fullName evidence="10">Protein lethal(2)essential for life-like</fullName>
    </submittedName>
</protein>
<dbReference type="Pfam" id="PF00011">
    <property type="entry name" value="HSP20"/>
    <property type="match status" value="1"/>
</dbReference>
<comment type="similarity">
    <text evidence="4 5 6">Belongs to the small heat shock protein (HSP20) family.</text>
</comment>
<evidence type="ECO:0000256" key="6">
    <source>
        <dbReference type="RuleBase" id="RU003616"/>
    </source>
</evidence>
<keyword evidence="1" id="KW-0273">Eye lens protein</keyword>
<dbReference type="InterPro" id="IPR008978">
    <property type="entry name" value="HSP20-like_chaperone"/>
</dbReference>
<evidence type="ECO:0000259" key="8">
    <source>
        <dbReference type="PROSITE" id="PS01031"/>
    </source>
</evidence>
<dbReference type="PANTHER" id="PTHR45640:SF27">
    <property type="entry name" value="HEAT SHOCK PROTEIN BETA-2"/>
    <property type="match status" value="1"/>
</dbReference>
<dbReference type="InterPro" id="IPR001436">
    <property type="entry name" value="Alpha-crystallin/sHSP_animal"/>
</dbReference>
<keyword evidence="9" id="KW-1185">Reference proteome</keyword>
<evidence type="ECO:0000256" key="2">
    <source>
        <dbReference type="ARBA" id="ARBA00022723"/>
    </source>
</evidence>
<gene>
    <name evidence="10" type="primary">LOC106466781</name>
</gene>
<organism evidence="9 10">
    <name type="scientific">Limulus polyphemus</name>
    <name type="common">Atlantic horseshoe crab</name>
    <dbReference type="NCBI Taxonomy" id="6850"/>
    <lineage>
        <taxon>Eukaryota</taxon>
        <taxon>Metazoa</taxon>
        <taxon>Ecdysozoa</taxon>
        <taxon>Arthropoda</taxon>
        <taxon>Chelicerata</taxon>
        <taxon>Merostomata</taxon>
        <taxon>Xiphosura</taxon>
        <taxon>Limulidae</taxon>
        <taxon>Limulus</taxon>
    </lineage>
</organism>
<accession>A0ABM1BI89</accession>
<dbReference type="RefSeq" id="XP_013782537.1">
    <property type="nucleotide sequence ID" value="XM_013927083.2"/>
</dbReference>
<keyword evidence="2" id="KW-0479">Metal-binding</keyword>
<proteinExistence type="inferred from homology"/>
<dbReference type="GeneID" id="106466781"/>
<evidence type="ECO:0000313" key="9">
    <source>
        <dbReference type="Proteomes" id="UP000694941"/>
    </source>
</evidence>
<feature type="domain" description="SHSP" evidence="8">
    <location>
        <begin position="56"/>
        <end position="167"/>
    </location>
</feature>
<dbReference type="InterPro" id="IPR002068">
    <property type="entry name" value="A-crystallin/Hsp20_dom"/>
</dbReference>
<evidence type="ECO:0000256" key="5">
    <source>
        <dbReference type="PROSITE-ProRule" id="PRU00285"/>
    </source>
</evidence>
<dbReference type="SUPFAM" id="SSF49764">
    <property type="entry name" value="HSP20-like chaperones"/>
    <property type="match status" value="1"/>
</dbReference>
<dbReference type="PIRSF" id="PIRSF036514">
    <property type="entry name" value="Sm_HSP_B1"/>
    <property type="match status" value="1"/>
</dbReference>
<feature type="compositionally biased region" description="Basic and acidic residues" evidence="7">
    <location>
        <begin position="170"/>
        <end position="179"/>
    </location>
</feature>
<dbReference type="CDD" id="cd06526">
    <property type="entry name" value="metazoan_ACD"/>
    <property type="match status" value="1"/>
</dbReference>
<evidence type="ECO:0000256" key="4">
    <source>
        <dbReference type="PIRNR" id="PIRNR036514"/>
    </source>
</evidence>
<dbReference type="Gene3D" id="2.60.40.790">
    <property type="match status" value="1"/>
</dbReference>